<keyword evidence="2" id="KW-1185">Reference proteome</keyword>
<protein>
    <submittedName>
        <fullName evidence="1">XRE family transcriptional regulator</fullName>
    </submittedName>
</protein>
<proteinExistence type="predicted"/>
<dbReference type="Proteomes" id="UP000627781">
    <property type="component" value="Unassembled WGS sequence"/>
</dbReference>
<accession>A0ABR8PW82</accession>
<evidence type="ECO:0000313" key="2">
    <source>
        <dbReference type="Proteomes" id="UP000627781"/>
    </source>
</evidence>
<dbReference type="EMBL" id="JACSRA010000024">
    <property type="protein sequence ID" value="MBD7912446.1"/>
    <property type="molecule type" value="Genomic_DNA"/>
</dbReference>
<gene>
    <name evidence="1" type="ORF">H9661_13865</name>
</gene>
<dbReference type="RefSeq" id="WP_143318390.1">
    <property type="nucleotide sequence ID" value="NZ_JACSRA010000024.1"/>
</dbReference>
<name>A0ABR8PW82_9CLOT</name>
<sequence>MEKENGVKRFIDECFSGSRKACARKLQISESTLCRVINGSSHGGRKFLSKVISYCEKNKIDYRKYISF</sequence>
<reference evidence="1 2" key="1">
    <citation type="submission" date="2020-08" db="EMBL/GenBank/DDBJ databases">
        <title>A Genomic Blueprint of the Chicken Gut Microbiome.</title>
        <authorList>
            <person name="Gilroy R."/>
            <person name="Ravi A."/>
            <person name="Getino M."/>
            <person name="Pursley I."/>
            <person name="Horton D.L."/>
            <person name="Alikhan N.-F."/>
            <person name="Baker D."/>
            <person name="Gharbi K."/>
            <person name="Hall N."/>
            <person name="Watson M."/>
            <person name="Adriaenssens E.M."/>
            <person name="Foster-Nyarko E."/>
            <person name="Jarju S."/>
            <person name="Secka A."/>
            <person name="Antonio M."/>
            <person name="Oren A."/>
            <person name="Chaudhuri R."/>
            <person name="La Ragione R.M."/>
            <person name="Hildebrand F."/>
            <person name="Pallen M.J."/>
        </authorList>
    </citation>
    <scope>NUCLEOTIDE SEQUENCE [LARGE SCALE GENOMIC DNA]</scope>
    <source>
        <strain evidence="1 2">Sa3CVN1</strain>
    </source>
</reference>
<comment type="caution">
    <text evidence="1">The sequence shown here is derived from an EMBL/GenBank/DDBJ whole genome shotgun (WGS) entry which is preliminary data.</text>
</comment>
<organism evidence="1 2">
    <name type="scientific">Clostridium cibarium</name>
    <dbReference type="NCBI Taxonomy" id="2762247"/>
    <lineage>
        <taxon>Bacteria</taxon>
        <taxon>Bacillati</taxon>
        <taxon>Bacillota</taxon>
        <taxon>Clostridia</taxon>
        <taxon>Eubacteriales</taxon>
        <taxon>Clostridiaceae</taxon>
        <taxon>Clostridium</taxon>
    </lineage>
</organism>
<evidence type="ECO:0000313" key="1">
    <source>
        <dbReference type="EMBL" id="MBD7912446.1"/>
    </source>
</evidence>